<evidence type="ECO:0000313" key="5">
    <source>
        <dbReference type="Proteomes" id="UP000091857"/>
    </source>
</evidence>
<feature type="compositionally biased region" description="Basic and acidic residues" evidence="2">
    <location>
        <begin position="145"/>
        <end position="162"/>
    </location>
</feature>
<dbReference type="Proteomes" id="UP000091857">
    <property type="component" value="Chromosome 1"/>
</dbReference>
<evidence type="ECO:0000256" key="2">
    <source>
        <dbReference type="SAM" id="MobiDB-lite"/>
    </source>
</evidence>
<feature type="compositionally biased region" description="Basic and acidic residues" evidence="2">
    <location>
        <begin position="173"/>
        <end position="182"/>
    </location>
</feature>
<proteinExistence type="predicted"/>
<dbReference type="Pfam" id="PF14309">
    <property type="entry name" value="DUF4378"/>
    <property type="match status" value="1"/>
</dbReference>
<name>A0A251LS47_MANES</name>
<sequence length="891" mass="102131">MGGFFHFLNFNQSSMARKILAHKQHADGLEAPRNSLELQVETSQSCCVAGDVHGEEDWSEKSYYPIEGSVKSLINEEISKQSNTRKNAPSIVARLMGVDMLPLDTTSVVQPIDKKKEGVITKHSRREKNERSSVNHFSSLPNSSRHMEFDSLYPSKERDVDRWSNGQKLGKPRPREHPQEEELQKFKKEFEAWQAARFKECSKVVELSSNPCQLLAQENTNRQKMLLNTNPLISTSEEPIEHKGPALNARSLETSNWHHRHKLEIFPDEQKQSFSSRNRSINRNYEHSINYYQKMDKSPASSRIVILKPGPNRICDFEESWTSSPGTLEDRGSIEDFLEEVKERLKCELQGKTLKRGSVVRGSGIETPFREKPSDPKQIARHIAKHVRDSVTRDLGMNLLRSESTRSYRSEIQFSGPGSPEFINRDTRRFLSDRLRNVHKRETHSPAVPLVVRGSSALSLLDKEKIRLEEVEDTSPAGTLPSYWEIVKDDQEVQTRSFRHGDDDGVLHRELSPRNLIRSLSAPVSGTSFGKLLLEDRHVLTGAHIRRKHESLENVTMESKKLKNERFNIKEKVSNFRYSFALRGRLFGKKLQSMVELQGFEQDFVKDIMSGPTVVRNFGEIHVMENSTEVPPSPASVCSSTQEEFWRPVDYLSPVSTSDVTLGEDSTMPQLFREISSNLNELRRQLSQLESNEPEDSTIEEERSEFIVVDVEDKHEAYIRDLLVASGLYDGSCDKCFSRWDPLGKPISNLVFEKVEESQRNLAKDDQNTNRDDNEKKLDHKLLYHLLNEALSTVLGPPVTMSKFRRKIISSSMVPPLRGRKLLECVWEMIRVYLYLPDDKAYHSLDSLVGRNLECTPWLSLIDDEVNDLGKEMECMIVGDLIEEIVKDIQL</sequence>
<dbReference type="EMBL" id="CM004387">
    <property type="protein sequence ID" value="OAY60996.1"/>
    <property type="molecule type" value="Genomic_DNA"/>
</dbReference>
<protein>
    <recommendedName>
        <fullName evidence="3">DUF4378 domain-containing protein</fullName>
    </recommendedName>
</protein>
<organism evidence="4 5">
    <name type="scientific">Manihot esculenta</name>
    <name type="common">Cassava</name>
    <name type="synonym">Jatropha manihot</name>
    <dbReference type="NCBI Taxonomy" id="3983"/>
    <lineage>
        <taxon>Eukaryota</taxon>
        <taxon>Viridiplantae</taxon>
        <taxon>Streptophyta</taxon>
        <taxon>Embryophyta</taxon>
        <taxon>Tracheophyta</taxon>
        <taxon>Spermatophyta</taxon>
        <taxon>Magnoliopsida</taxon>
        <taxon>eudicotyledons</taxon>
        <taxon>Gunneridae</taxon>
        <taxon>Pentapetalae</taxon>
        <taxon>rosids</taxon>
        <taxon>fabids</taxon>
        <taxon>Malpighiales</taxon>
        <taxon>Euphorbiaceae</taxon>
        <taxon>Crotonoideae</taxon>
        <taxon>Manihoteae</taxon>
        <taxon>Manihot</taxon>
    </lineage>
</organism>
<dbReference type="Gramene" id="Manes.01G155500.15.v8.1">
    <property type="protein sequence ID" value="Manes.01G155500.15.v8.1.CDS"/>
    <property type="gene ID" value="Manes.01G155500.v8.1"/>
</dbReference>
<evidence type="ECO:0000313" key="4">
    <source>
        <dbReference type="EMBL" id="OAY60996.1"/>
    </source>
</evidence>
<dbReference type="EMBL" id="CM004387">
    <property type="protein sequence ID" value="OAY60995.1"/>
    <property type="molecule type" value="Genomic_DNA"/>
</dbReference>
<feature type="compositionally biased region" description="Polar residues" evidence="2">
    <location>
        <begin position="134"/>
        <end position="144"/>
    </location>
</feature>
<dbReference type="Gramene" id="Manes.01G155500.3.v8.1">
    <property type="protein sequence ID" value="Manes.01G155500.3.v8.1.CDS"/>
    <property type="gene ID" value="Manes.01G155500.v8.1"/>
</dbReference>
<dbReference type="PANTHER" id="PTHR40836:SF4">
    <property type="entry name" value="RB1-INDUCIBLE COILED-COIL PROTEIN"/>
    <property type="match status" value="1"/>
</dbReference>
<dbReference type="OrthoDB" id="446244at2759"/>
<dbReference type="InterPro" id="IPR025486">
    <property type="entry name" value="DUF4378"/>
</dbReference>
<dbReference type="Gramene" id="Manes.01G155500.9.v8.1">
    <property type="protein sequence ID" value="Manes.01G155500.9.v8.1.CDS"/>
    <property type="gene ID" value="Manes.01G155500.v8.1"/>
</dbReference>
<dbReference type="PANTHER" id="PTHR40836">
    <property type="entry name" value="RB1-INDUCIBLE COILED-COIL PROTEIN"/>
    <property type="match status" value="1"/>
</dbReference>
<evidence type="ECO:0000256" key="1">
    <source>
        <dbReference type="SAM" id="Coils"/>
    </source>
</evidence>
<dbReference type="STRING" id="3983.A0A251LS47"/>
<dbReference type="AlphaFoldDB" id="A0A251LS47"/>
<keyword evidence="5" id="KW-1185">Reference proteome</keyword>
<dbReference type="Gramene" id="Manes.01G155500.19.v8.1">
    <property type="protein sequence ID" value="Manes.01G155500.19.v8.1.CDS"/>
    <property type="gene ID" value="Manes.01G155500.v8.1"/>
</dbReference>
<dbReference type="Gramene" id="Manes.01G155500.18.v8.1">
    <property type="protein sequence ID" value="Manes.01G155500.18.v8.1.CDS"/>
    <property type="gene ID" value="Manes.01G155500.v8.1"/>
</dbReference>
<dbReference type="Gramene" id="Manes.01G155500.17.v8.1">
    <property type="protein sequence ID" value="Manes.01G155500.17.v8.1.CDS"/>
    <property type="gene ID" value="Manes.01G155500.v8.1"/>
</dbReference>
<feature type="region of interest" description="Disordered" evidence="2">
    <location>
        <begin position="119"/>
        <end position="182"/>
    </location>
</feature>
<dbReference type="Gramene" id="Manes.01G155500.16.v8.1">
    <property type="protein sequence ID" value="Manes.01G155500.16.v8.1.CDS"/>
    <property type="gene ID" value="Manes.01G155500.v8.1"/>
</dbReference>
<keyword evidence="1" id="KW-0175">Coiled coil</keyword>
<evidence type="ECO:0000259" key="3">
    <source>
        <dbReference type="Pfam" id="PF14309"/>
    </source>
</evidence>
<dbReference type="Gramene" id="Manes.01G155500.14.v8.1">
    <property type="protein sequence ID" value="Manes.01G155500.14.v8.1.CDS"/>
    <property type="gene ID" value="Manes.01G155500.v8.1"/>
</dbReference>
<gene>
    <name evidence="4" type="ORF">MANES_01G155500</name>
</gene>
<feature type="coiled-coil region" evidence="1">
    <location>
        <begin position="545"/>
        <end position="572"/>
    </location>
</feature>
<reference evidence="4 5" key="1">
    <citation type="submission" date="2016-02" db="EMBL/GenBank/DDBJ databases">
        <title>WGS assembly of Manihot esculenta.</title>
        <authorList>
            <person name="Bredeson J.V."/>
            <person name="Prochnik S.E."/>
            <person name="Lyons J.B."/>
            <person name="Schmutz J."/>
            <person name="Grimwood J."/>
            <person name="Vrebalov J."/>
            <person name="Bart R.S."/>
            <person name="Amuge T."/>
            <person name="Ferguson M.E."/>
            <person name="Green R."/>
            <person name="Putnam N."/>
            <person name="Stites J."/>
            <person name="Rounsley S."/>
            <person name="Rokhsar D.S."/>
        </authorList>
    </citation>
    <scope>NUCLEOTIDE SEQUENCE [LARGE SCALE GENOMIC DNA]</scope>
    <source>
        <strain evidence="5">cv. AM560-2</strain>
        <tissue evidence="4">Leaf</tissue>
    </source>
</reference>
<accession>A0A251LS47</accession>
<feature type="domain" description="DUF4378" evidence="3">
    <location>
        <begin position="717"/>
        <end position="884"/>
    </location>
</feature>